<dbReference type="EMBL" id="AP023287">
    <property type="protein sequence ID" value="BCI52477.1"/>
    <property type="molecule type" value="Genomic_DNA"/>
</dbReference>
<evidence type="ECO:0000313" key="3">
    <source>
        <dbReference type="Proteomes" id="UP000515734"/>
    </source>
</evidence>
<accession>A0A6S6P524</accession>
<reference evidence="2 3" key="1">
    <citation type="submission" date="2020-07" db="EMBL/GenBank/DDBJ databases">
        <title>Complete genome sequence of Mycolicibacterium litorale like strain isolated from cardiac implantable electronic device infection.</title>
        <authorList>
            <person name="Fukano H."/>
            <person name="Miyama H."/>
            <person name="Hoshino Y."/>
        </authorList>
    </citation>
    <scope>NUCLEOTIDE SEQUENCE [LARGE SCALE GENOMIC DNA]</scope>
    <source>
        <strain evidence="2 3">NIIDNTM18</strain>
    </source>
</reference>
<proteinExistence type="predicted"/>
<dbReference type="Proteomes" id="UP000515734">
    <property type="component" value="Chromosome"/>
</dbReference>
<dbReference type="RefSeq" id="WP_185295295.1">
    <property type="nucleotide sequence ID" value="NZ_AP023287.1"/>
</dbReference>
<sequence length="147" mass="16105">MHRPIFVNLPVADVDRSRTFFTELGYTFNESFCNDTTLVVVLGDNLFAMLIQREVFDSFHPAQTADATKVKECVICLGVDSRDAVDALVERAIAAGGTAGDCEDEESMYGRSYNDPDGHSWQIFWFDTAADASDDISSRDPAAPAAP</sequence>
<feature type="domain" description="VOC" evidence="1">
    <location>
        <begin position="3"/>
        <end position="126"/>
    </location>
</feature>
<dbReference type="PANTHER" id="PTHR36503">
    <property type="entry name" value="BLR2520 PROTEIN"/>
    <property type="match status" value="1"/>
</dbReference>
<evidence type="ECO:0000313" key="2">
    <source>
        <dbReference type="EMBL" id="BCI52477.1"/>
    </source>
</evidence>
<dbReference type="Pfam" id="PF22677">
    <property type="entry name" value="Ble-like_N"/>
    <property type="match status" value="1"/>
</dbReference>
<name>A0A6S6P524_9MYCO</name>
<dbReference type="PANTHER" id="PTHR36503:SF2">
    <property type="entry name" value="BLR2408 PROTEIN"/>
    <property type="match status" value="1"/>
</dbReference>
<dbReference type="InterPro" id="IPR053863">
    <property type="entry name" value="Glyoxy/Ble-like_N"/>
</dbReference>
<dbReference type="Gene3D" id="3.10.180.10">
    <property type="entry name" value="2,3-Dihydroxybiphenyl 1,2-Dioxygenase, domain 1"/>
    <property type="match status" value="1"/>
</dbReference>
<dbReference type="AlphaFoldDB" id="A0A6S6P524"/>
<protein>
    <recommendedName>
        <fullName evidence="1">VOC domain-containing protein</fullName>
    </recommendedName>
</protein>
<dbReference type="SUPFAM" id="SSF54593">
    <property type="entry name" value="Glyoxalase/Bleomycin resistance protein/Dihydroxybiphenyl dioxygenase"/>
    <property type="match status" value="1"/>
</dbReference>
<evidence type="ECO:0000259" key="1">
    <source>
        <dbReference type="PROSITE" id="PS51819"/>
    </source>
</evidence>
<gene>
    <name evidence="2" type="ORF">NIIDNTM18_17550</name>
</gene>
<dbReference type="InterPro" id="IPR029068">
    <property type="entry name" value="Glyas_Bleomycin-R_OHBP_Dase"/>
</dbReference>
<dbReference type="PROSITE" id="PS51819">
    <property type="entry name" value="VOC"/>
    <property type="match status" value="1"/>
</dbReference>
<organism evidence="2 3">
    <name type="scientific">Mycolicibacterium litorale</name>
    <dbReference type="NCBI Taxonomy" id="758802"/>
    <lineage>
        <taxon>Bacteria</taxon>
        <taxon>Bacillati</taxon>
        <taxon>Actinomycetota</taxon>
        <taxon>Actinomycetes</taxon>
        <taxon>Mycobacteriales</taxon>
        <taxon>Mycobacteriaceae</taxon>
        <taxon>Mycolicibacterium</taxon>
    </lineage>
</organism>
<dbReference type="InterPro" id="IPR037523">
    <property type="entry name" value="VOC_core"/>
</dbReference>